<organism evidence="2 3">
    <name type="scientific">Phaeospirillum tilakii</name>
    <dbReference type="NCBI Taxonomy" id="741673"/>
    <lineage>
        <taxon>Bacteria</taxon>
        <taxon>Pseudomonadati</taxon>
        <taxon>Pseudomonadota</taxon>
        <taxon>Alphaproteobacteria</taxon>
        <taxon>Rhodospirillales</taxon>
        <taxon>Rhodospirillaceae</taxon>
        <taxon>Phaeospirillum</taxon>
    </lineage>
</organism>
<comment type="caution">
    <text evidence="2">The sequence shown here is derived from an EMBL/GenBank/DDBJ whole genome shotgun (WGS) entry which is preliminary data.</text>
</comment>
<evidence type="ECO:0000313" key="3">
    <source>
        <dbReference type="Proteomes" id="UP001597296"/>
    </source>
</evidence>
<dbReference type="InterPro" id="IPR002201">
    <property type="entry name" value="Glyco_trans_9"/>
</dbReference>
<dbReference type="Pfam" id="PF13424">
    <property type="entry name" value="TPR_12"/>
    <property type="match status" value="1"/>
</dbReference>
<dbReference type="Pfam" id="PF13432">
    <property type="entry name" value="TPR_16"/>
    <property type="match status" value="2"/>
</dbReference>
<dbReference type="Pfam" id="PF14559">
    <property type="entry name" value="TPR_19"/>
    <property type="match status" value="1"/>
</dbReference>
<name>A0ABW5CFH0_9PROT</name>
<protein>
    <submittedName>
        <fullName evidence="2">Tetratricopeptide repeat protein</fullName>
    </submittedName>
</protein>
<dbReference type="RefSeq" id="WP_377317323.1">
    <property type="nucleotide sequence ID" value="NZ_JBHUIY010000027.1"/>
</dbReference>
<dbReference type="PANTHER" id="PTHR44809">
    <property type="match status" value="1"/>
</dbReference>
<dbReference type="Gene3D" id="1.25.40.10">
    <property type="entry name" value="Tetratricopeptide repeat domain"/>
    <property type="match status" value="3"/>
</dbReference>
<sequence>MNSRDLTADLALATRLEQEGRLDQAEALCRAMLFEAPDHPAVLHLLALLLCRTGRLDQGEALLADLSAHAPDDPALLRPLAEAQAARGRHAAAADSFARLTQVRPGDPEALLGLGQARQALGDAAAALGCYLTAIGLAPTMPRGHFLLAILFQQQGRLEQAAAACQQAIDLAPGRAGHHLTLGNIRLDQGRLDEAQAAFGQAAALQPDWPDALTNLGLAWQRRGDLDQALALQRRAVACGPDDLTAWTNLAATLQLIGRPFEAVGAYERAAALAPTDPLTLSNLAQALDEAGRDDDALEVHRRAVAAGPDCAVARFNRGVTLLRRGDGAEGWTEYGWRWRGGVPRLTPRGFAQPEWRGEPLDGATLLLHAEQGFGDTLQFVRFLPQAAARGGRILLETQPPLAGLLADAFPGLPVIARGEPLPPFDRHLPLLSLPAILGSDEGAAMPYLRAEPAAAAGWTARLAGPGRAVGLAWSGNPAHRADRLRSIPAAQMLDRLAAAPVRLFALQKDPRPADAAVLAAEAARITDLGPELVDFRATAAILAGLDLVITVDTALAHLAGAMGRPVWLLLPFSADWRWRHRREDSPWYPSMRLFRQSEPGDWDEVFDRVAAALG</sequence>
<proteinExistence type="predicted"/>
<evidence type="ECO:0000256" key="1">
    <source>
        <dbReference type="PROSITE-ProRule" id="PRU00339"/>
    </source>
</evidence>
<keyword evidence="1" id="KW-0802">TPR repeat</keyword>
<dbReference type="PROSITE" id="PS50005">
    <property type="entry name" value="TPR"/>
    <property type="match status" value="3"/>
</dbReference>
<gene>
    <name evidence="2" type="ORF">ACFSNB_13245</name>
</gene>
<evidence type="ECO:0000313" key="2">
    <source>
        <dbReference type="EMBL" id="MFD2234773.1"/>
    </source>
</evidence>
<feature type="repeat" description="TPR" evidence="1">
    <location>
        <begin position="142"/>
        <end position="175"/>
    </location>
</feature>
<dbReference type="Proteomes" id="UP001597296">
    <property type="component" value="Unassembled WGS sequence"/>
</dbReference>
<dbReference type="InterPro" id="IPR052943">
    <property type="entry name" value="TMTC_O-mannosyl-trnsfr"/>
</dbReference>
<dbReference type="SMART" id="SM00028">
    <property type="entry name" value="TPR"/>
    <property type="match status" value="8"/>
</dbReference>
<keyword evidence="3" id="KW-1185">Reference proteome</keyword>
<dbReference type="InterPro" id="IPR011990">
    <property type="entry name" value="TPR-like_helical_dom_sf"/>
</dbReference>
<dbReference type="EMBL" id="JBHUIY010000027">
    <property type="protein sequence ID" value="MFD2234773.1"/>
    <property type="molecule type" value="Genomic_DNA"/>
</dbReference>
<feature type="repeat" description="TPR" evidence="1">
    <location>
        <begin position="210"/>
        <end position="243"/>
    </location>
</feature>
<dbReference type="PANTHER" id="PTHR44809:SF1">
    <property type="entry name" value="PROTEIN O-MANNOSYL-TRANSFERASE TMTC1"/>
    <property type="match status" value="1"/>
</dbReference>
<dbReference type="InterPro" id="IPR019734">
    <property type="entry name" value="TPR_rpt"/>
</dbReference>
<dbReference type="Gene3D" id="3.40.50.2000">
    <property type="entry name" value="Glycogen Phosphorylase B"/>
    <property type="match status" value="1"/>
</dbReference>
<dbReference type="SUPFAM" id="SSF53756">
    <property type="entry name" value="UDP-Glycosyltransferase/glycogen phosphorylase"/>
    <property type="match status" value="1"/>
</dbReference>
<accession>A0ABW5CFH0</accession>
<feature type="repeat" description="TPR" evidence="1">
    <location>
        <begin position="176"/>
        <end position="209"/>
    </location>
</feature>
<reference evidence="3" key="1">
    <citation type="journal article" date="2019" name="Int. J. Syst. Evol. Microbiol.">
        <title>The Global Catalogue of Microorganisms (GCM) 10K type strain sequencing project: providing services to taxonomists for standard genome sequencing and annotation.</title>
        <authorList>
            <consortium name="The Broad Institute Genomics Platform"/>
            <consortium name="The Broad Institute Genome Sequencing Center for Infectious Disease"/>
            <person name="Wu L."/>
            <person name="Ma J."/>
        </authorList>
    </citation>
    <scope>NUCLEOTIDE SEQUENCE [LARGE SCALE GENOMIC DNA]</scope>
    <source>
        <strain evidence="3">KCTC 15012</strain>
    </source>
</reference>
<dbReference type="SUPFAM" id="SSF48452">
    <property type="entry name" value="TPR-like"/>
    <property type="match status" value="2"/>
</dbReference>
<dbReference type="Pfam" id="PF01075">
    <property type="entry name" value="Glyco_transf_9"/>
    <property type="match status" value="1"/>
</dbReference>